<proteinExistence type="predicted"/>
<evidence type="ECO:0000256" key="2">
    <source>
        <dbReference type="SAM" id="Phobius"/>
    </source>
</evidence>
<feature type="transmembrane region" description="Helical" evidence="2">
    <location>
        <begin position="210"/>
        <end position="234"/>
    </location>
</feature>
<reference evidence="3 4" key="1">
    <citation type="submission" date="2023-06" db="EMBL/GenBank/DDBJ databases">
        <title>Actinomycetospora Odt1-22.</title>
        <authorList>
            <person name="Supong K."/>
        </authorList>
    </citation>
    <scope>NUCLEOTIDE SEQUENCE [LARGE SCALE GENOMIC DNA]</scope>
    <source>
        <strain evidence="3 4">Odt1-22</strain>
    </source>
</reference>
<keyword evidence="2" id="KW-0812">Transmembrane</keyword>
<keyword evidence="4" id="KW-1185">Reference proteome</keyword>
<feature type="transmembrane region" description="Helical" evidence="2">
    <location>
        <begin position="407"/>
        <end position="429"/>
    </location>
</feature>
<evidence type="ECO:0000313" key="4">
    <source>
        <dbReference type="Proteomes" id="UP001231924"/>
    </source>
</evidence>
<feature type="transmembrane region" description="Helical" evidence="2">
    <location>
        <begin position="299"/>
        <end position="320"/>
    </location>
</feature>
<feature type="transmembrane region" description="Helical" evidence="2">
    <location>
        <begin position="74"/>
        <end position="92"/>
    </location>
</feature>
<feature type="region of interest" description="Disordered" evidence="1">
    <location>
        <begin position="1"/>
        <end position="27"/>
    </location>
</feature>
<feature type="transmembrane region" description="Helical" evidence="2">
    <location>
        <begin position="332"/>
        <end position="357"/>
    </location>
</feature>
<gene>
    <name evidence="3" type="ORF">QRT03_24580</name>
</gene>
<dbReference type="EMBL" id="JASVWF010000006">
    <property type="protein sequence ID" value="MDL5159165.1"/>
    <property type="molecule type" value="Genomic_DNA"/>
</dbReference>
<keyword evidence="2" id="KW-0472">Membrane</keyword>
<feature type="transmembrane region" description="Helical" evidence="2">
    <location>
        <begin position="99"/>
        <end position="125"/>
    </location>
</feature>
<evidence type="ECO:0000313" key="3">
    <source>
        <dbReference type="EMBL" id="MDL5159165.1"/>
    </source>
</evidence>
<dbReference type="RefSeq" id="WP_286055743.1">
    <property type="nucleotide sequence ID" value="NZ_JASVWF010000006.1"/>
</dbReference>
<dbReference type="Proteomes" id="UP001231924">
    <property type="component" value="Unassembled WGS sequence"/>
</dbReference>
<feature type="transmembrane region" description="Helical" evidence="2">
    <location>
        <begin position="137"/>
        <end position="155"/>
    </location>
</feature>
<protein>
    <submittedName>
        <fullName evidence="3">Uncharacterized protein</fullName>
    </submittedName>
</protein>
<evidence type="ECO:0000256" key="1">
    <source>
        <dbReference type="SAM" id="MobiDB-lite"/>
    </source>
</evidence>
<organism evidence="3 4">
    <name type="scientific">Actinomycetospora termitidis</name>
    <dbReference type="NCBI Taxonomy" id="3053470"/>
    <lineage>
        <taxon>Bacteria</taxon>
        <taxon>Bacillati</taxon>
        <taxon>Actinomycetota</taxon>
        <taxon>Actinomycetes</taxon>
        <taxon>Pseudonocardiales</taxon>
        <taxon>Pseudonocardiaceae</taxon>
        <taxon>Actinomycetospora</taxon>
    </lineage>
</organism>
<comment type="caution">
    <text evidence="3">The sequence shown here is derived from an EMBL/GenBank/DDBJ whole genome shotgun (WGS) entry which is preliminary data.</text>
</comment>
<feature type="transmembrane region" description="Helical" evidence="2">
    <location>
        <begin position="254"/>
        <end position="279"/>
    </location>
</feature>
<accession>A0ABT7MES2</accession>
<name>A0ABT7MES2_9PSEU</name>
<keyword evidence="2" id="KW-1133">Transmembrane helix</keyword>
<feature type="transmembrane region" description="Helical" evidence="2">
    <location>
        <begin position="167"/>
        <end position="190"/>
    </location>
</feature>
<sequence>MSPGALHPHRVRVPLHDTPGAGVPRGPASVARPVVRVGTPRDWAEAALAALTVLAVLAVPGALLLVALGDEAGGSPLLLVPVAVALGVGGSVDVHLGPLALGGSVAVTPLLVTGAAIASGAGLVVTRARPPADVPVQAARALMLFVIGLGGLAALGRTSAAAGTLSVDLATTLLGGTLWFGGALVLAIAWRRPDALPPALRRARDLLAGPVAGLGAVLGACWLGGLALVVAGALARTDTPALPTAGTAPPVATVLLVVVLAPTALLAAFAVCLGVPLSGRGPFVDGDLGLVHLLGAGPSWWLAPLVAGVVCTLGGMVAALHARGPDEAVRRGWLLGPALAALLAVAVPVTSLVVGPFGARLDLATAVVLGLAWGAAGGLLGAVIAPGLPPALRSGRLGPRTSKAGEVVAVVVVVAFLAGALAIGFAAAAQVG</sequence>
<feature type="transmembrane region" description="Helical" evidence="2">
    <location>
        <begin position="46"/>
        <end position="68"/>
    </location>
</feature>
<feature type="transmembrane region" description="Helical" evidence="2">
    <location>
        <begin position="363"/>
        <end position="386"/>
    </location>
</feature>